<feature type="transmembrane region" description="Helical" evidence="2">
    <location>
        <begin position="217"/>
        <end position="241"/>
    </location>
</feature>
<name>A0A0D2M2L4_HYPSF</name>
<feature type="compositionally biased region" description="Polar residues" evidence="1">
    <location>
        <begin position="77"/>
        <end position="98"/>
    </location>
</feature>
<feature type="transmembrane region" description="Helical" evidence="2">
    <location>
        <begin position="262"/>
        <end position="291"/>
    </location>
</feature>
<accession>A0A0D2M2L4</accession>
<proteinExistence type="predicted"/>
<dbReference type="OMA" id="YLHICEQ"/>
<keyword evidence="2" id="KW-0472">Membrane</keyword>
<feature type="transmembrane region" description="Helical" evidence="2">
    <location>
        <begin position="188"/>
        <end position="211"/>
    </location>
</feature>
<feature type="region of interest" description="Disordered" evidence="1">
    <location>
        <begin position="77"/>
        <end position="113"/>
    </location>
</feature>
<dbReference type="Proteomes" id="UP000054270">
    <property type="component" value="Unassembled WGS sequence"/>
</dbReference>
<feature type="transmembrane region" description="Helical" evidence="2">
    <location>
        <begin position="297"/>
        <end position="321"/>
    </location>
</feature>
<dbReference type="OrthoDB" id="3062838at2759"/>
<evidence type="ECO:0000256" key="2">
    <source>
        <dbReference type="SAM" id="Phobius"/>
    </source>
</evidence>
<evidence type="ECO:0000313" key="4">
    <source>
        <dbReference type="Proteomes" id="UP000054270"/>
    </source>
</evidence>
<evidence type="ECO:0000256" key="1">
    <source>
        <dbReference type="SAM" id="MobiDB-lite"/>
    </source>
</evidence>
<organism evidence="3 4">
    <name type="scientific">Hypholoma sublateritium (strain FD-334 SS-4)</name>
    <dbReference type="NCBI Taxonomy" id="945553"/>
    <lineage>
        <taxon>Eukaryota</taxon>
        <taxon>Fungi</taxon>
        <taxon>Dikarya</taxon>
        <taxon>Basidiomycota</taxon>
        <taxon>Agaricomycotina</taxon>
        <taxon>Agaricomycetes</taxon>
        <taxon>Agaricomycetidae</taxon>
        <taxon>Agaricales</taxon>
        <taxon>Agaricineae</taxon>
        <taxon>Strophariaceae</taxon>
        <taxon>Hypholoma</taxon>
    </lineage>
</organism>
<feature type="compositionally biased region" description="Basic and acidic residues" evidence="1">
    <location>
        <begin position="101"/>
        <end position="112"/>
    </location>
</feature>
<evidence type="ECO:0000313" key="3">
    <source>
        <dbReference type="EMBL" id="KJA17423.1"/>
    </source>
</evidence>
<gene>
    <name evidence="3" type="ORF">HYPSUDRAFT_206254</name>
</gene>
<sequence>MTTRTSTVEDLESGKDKEFERIKQNFASTPNRNTSANPGETQLAFQSLQSELQEFLVQHLLKITSFQEDIARGITSNDTFDGQRSALSPRASQLSNGGSHHAMEDDHSEQRPPKLLVTDTDKALVDVHMRNLQGFLVLHVENIRRLQDLGLSPSVLPVKEHLSTTHSEVHNNVQAQDWSMYKMAQLNIGVSTVMAILIVMFLLLVISIIGLKHRTPFSVTMFFAFLALSPLFVAVFTAKLVPIQSQPKPAEVNFYLHICEQLQLVATGLFVISIVIAMFFIFVSLAFPFVILALSGIGALVVFMSIHWEVAITLGNILYLLKNIRRLGTVVHFVRYNRKAPAPAVL</sequence>
<keyword evidence="4" id="KW-1185">Reference proteome</keyword>
<keyword evidence="2" id="KW-0812">Transmembrane</keyword>
<dbReference type="AlphaFoldDB" id="A0A0D2M2L4"/>
<protein>
    <submittedName>
        <fullName evidence="3">Uncharacterized protein</fullName>
    </submittedName>
</protein>
<keyword evidence="2" id="KW-1133">Transmembrane helix</keyword>
<dbReference type="EMBL" id="KN817604">
    <property type="protein sequence ID" value="KJA17423.1"/>
    <property type="molecule type" value="Genomic_DNA"/>
</dbReference>
<reference evidence="4" key="1">
    <citation type="submission" date="2014-04" db="EMBL/GenBank/DDBJ databases">
        <title>Evolutionary Origins and Diversification of the Mycorrhizal Mutualists.</title>
        <authorList>
            <consortium name="DOE Joint Genome Institute"/>
            <consortium name="Mycorrhizal Genomics Consortium"/>
            <person name="Kohler A."/>
            <person name="Kuo A."/>
            <person name="Nagy L.G."/>
            <person name="Floudas D."/>
            <person name="Copeland A."/>
            <person name="Barry K.W."/>
            <person name="Cichocki N."/>
            <person name="Veneault-Fourrey C."/>
            <person name="LaButti K."/>
            <person name="Lindquist E.A."/>
            <person name="Lipzen A."/>
            <person name="Lundell T."/>
            <person name="Morin E."/>
            <person name="Murat C."/>
            <person name="Riley R."/>
            <person name="Ohm R."/>
            <person name="Sun H."/>
            <person name="Tunlid A."/>
            <person name="Henrissat B."/>
            <person name="Grigoriev I.V."/>
            <person name="Hibbett D.S."/>
            <person name="Martin F."/>
        </authorList>
    </citation>
    <scope>NUCLEOTIDE SEQUENCE [LARGE SCALE GENOMIC DNA]</scope>
    <source>
        <strain evidence="4">FD-334 SS-4</strain>
    </source>
</reference>